<accession>A0A5E7NNX9</accession>
<dbReference type="RefSeq" id="WP_150781714.1">
    <property type="nucleotide sequence ID" value="NZ_CABVIH010000026.1"/>
</dbReference>
<dbReference type="Proteomes" id="UP000375525">
    <property type="component" value="Unassembled WGS sequence"/>
</dbReference>
<proteinExistence type="predicted"/>
<evidence type="ECO:0000313" key="2">
    <source>
        <dbReference type="Proteomes" id="UP000375525"/>
    </source>
</evidence>
<dbReference type="EMBL" id="CABVIH010000026">
    <property type="protein sequence ID" value="VVP39061.1"/>
    <property type="molecule type" value="Genomic_DNA"/>
</dbReference>
<sequence>MKVMHEKSDEPAKISDCLDDEVLRFYAESFQCPRQQIKEGQRVTYVIKTDANGRRYATDIRLEDEEGQQAL</sequence>
<protein>
    <submittedName>
        <fullName evidence="1">Uncharacterized protein</fullName>
    </submittedName>
</protein>
<dbReference type="AlphaFoldDB" id="A0A5E7NNX9"/>
<name>A0A5E7NNX9_PSEFL</name>
<reference evidence="1 2" key="1">
    <citation type="submission" date="2019-09" db="EMBL/GenBank/DDBJ databases">
        <authorList>
            <person name="Chandra G."/>
            <person name="Truman W A."/>
        </authorList>
    </citation>
    <scope>NUCLEOTIDE SEQUENCE [LARGE SCALE GENOMIC DNA]</scope>
    <source>
        <strain evidence="1">PS880</strain>
    </source>
</reference>
<evidence type="ECO:0000313" key="1">
    <source>
        <dbReference type="EMBL" id="VVP39061.1"/>
    </source>
</evidence>
<organism evidence="1 2">
    <name type="scientific">Pseudomonas fluorescens</name>
    <dbReference type="NCBI Taxonomy" id="294"/>
    <lineage>
        <taxon>Bacteria</taxon>
        <taxon>Pseudomonadati</taxon>
        <taxon>Pseudomonadota</taxon>
        <taxon>Gammaproteobacteria</taxon>
        <taxon>Pseudomonadales</taxon>
        <taxon>Pseudomonadaceae</taxon>
        <taxon>Pseudomonas</taxon>
    </lineage>
</organism>
<gene>
    <name evidence="1" type="ORF">PS880_04747</name>
</gene>